<dbReference type="GO" id="GO:0051539">
    <property type="term" value="F:4 iron, 4 sulfur cluster binding"/>
    <property type="evidence" value="ECO:0007669"/>
    <property type="project" value="UniProtKB-UniRule"/>
</dbReference>
<evidence type="ECO:0000259" key="12">
    <source>
        <dbReference type="PROSITE" id="PS51918"/>
    </source>
</evidence>
<keyword evidence="6 9" id="KW-0479">Metal-binding</keyword>
<dbReference type="EC" id="2.8.4.4" evidence="9"/>
<dbReference type="HAMAP" id="MF_01865">
    <property type="entry name" value="MTTase_RimO"/>
    <property type="match status" value="1"/>
</dbReference>
<dbReference type="FunFam" id="3.40.50.12160:FF:000003">
    <property type="entry name" value="CDK5 regulatory subunit-associated protein 1"/>
    <property type="match status" value="1"/>
</dbReference>
<dbReference type="PANTHER" id="PTHR43837:SF1">
    <property type="entry name" value="RIBOSOMAL PROTEIN US12 METHYLTHIOTRANSFERASE RIMO"/>
    <property type="match status" value="1"/>
</dbReference>
<evidence type="ECO:0000256" key="5">
    <source>
        <dbReference type="ARBA" id="ARBA00022691"/>
    </source>
</evidence>
<dbReference type="InterPro" id="IPR012340">
    <property type="entry name" value="NA-bd_OB-fold"/>
</dbReference>
<comment type="similarity">
    <text evidence="9">Belongs to the methylthiotransferase family. RimO subfamily.</text>
</comment>
<comment type="cofactor">
    <cofactor evidence="9">
        <name>[4Fe-4S] cluster</name>
        <dbReference type="ChEBI" id="CHEBI:49883"/>
    </cofactor>
    <text evidence="9">Binds 2 [4Fe-4S] clusters. One cluster is coordinated with 3 cysteines and an exchangeable S-adenosyl-L-methionine.</text>
</comment>
<evidence type="ECO:0000259" key="11">
    <source>
        <dbReference type="PROSITE" id="PS51449"/>
    </source>
</evidence>
<keyword evidence="14" id="KW-1185">Reference proteome</keyword>
<dbReference type="Proteomes" id="UP000568106">
    <property type="component" value="Unassembled WGS sequence"/>
</dbReference>
<evidence type="ECO:0000256" key="10">
    <source>
        <dbReference type="SAM" id="MobiDB-lite"/>
    </source>
</evidence>
<dbReference type="InterPro" id="IPR020612">
    <property type="entry name" value="Methylthiotransferase_CS"/>
</dbReference>
<feature type="domain" description="MTTase N-terminal" evidence="11">
    <location>
        <begin position="25"/>
        <end position="143"/>
    </location>
</feature>
<dbReference type="InterPro" id="IPR013848">
    <property type="entry name" value="Methylthiotransferase_N"/>
</dbReference>
<dbReference type="Pfam" id="PF00919">
    <property type="entry name" value="UPF0004"/>
    <property type="match status" value="1"/>
</dbReference>
<keyword evidence="13" id="KW-0687">Ribonucleoprotein</keyword>
<dbReference type="GO" id="GO:0005829">
    <property type="term" value="C:cytosol"/>
    <property type="evidence" value="ECO:0007669"/>
    <property type="project" value="TreeGrafter"/>
</dbReference>
<evidence type="ECO:0000256" key="1">
    <source>
        <dbReference type="ARBA" id="ARBA00003234"/>
    </source>
</evidence>
<protein>
    <recommendedName>
        <fullName evidence="9">Ribosomal protein uS12 methylthiotransferase RimO</fullName>
        <shortName evidence="9">uS12 MTTase</shortName>
        <shortName evidence="9">uS12 methylthiotransferase</shortName>
        <ecNumber evidence="9">2.8.4.4</ecNumber>
    </recommendedName>
    <alternativeName>
        <fullName evidence="9">Ribosomal protein uS12 (aspartate-C(3))-methylthiotransferase</fullName>
    </alternativeName>
    <alternativeName>
        <fullName evidence="9">Ribosome maturation factor RimO</fullName>
    </alternativeName>
</protein>
<feature type="binding site" evidence="9">
    <location>
        <position position="312"/>
    </location>
    <ligand>
        <name>[4Fe-4S] cluster</name>
        <dbReference type="ChEBI" id="CHEBI:49883"/>
        <label>2</label>
        <note>4Fe-4S-S-AdoMet</note>
    </ligand>
</feature>
<evidence type="ECO:0000313" key="13">
    <source>
        <dbReference type="EMBL" id="MBB5318029.1"/>
    </source>
</evidence>
<dbReference type="AlphaFoldDB" id="A0A7W8MTB9"/>
<dbReference type="PROSITE" id="PS01278">
    <property type="entry name" value="MTTASE_RADICAL"/>
    <property type="match status" value="1"/>
</dbReference>
<comment type="caution">
    <text evidence="13">The sequence shown here is derived from an EMBL/GenBank/DDBJ whole genome shotgun (WGS) entry which is preliminary data.</text>
</comment>
<gene>
    <name evidence="9" type="primary">rimO</name>
    <name evidence="13" type="ORF">HDF09_002715</name>
</gene>
<feature type="binding site" evidence="9">
    <location>
        <position position="70"/>
    </location>
    <ligand>
        <name>[4Fe-4S] cluster</name>
        <dbReference type="ChEBI" id="CHEBI:49883"/>
        <label>1</label>
    </ligand>
</feature>
<feature type="binding site" evidence="9">
    <location>
        <position position="316"/>
    </location>
    <ligand>
        <name>[4Fe-4S] cluster</name>
        <dbReference type="ChEBI" id="CHEBI:49883"/>
        <label>2</label>
        <note>4Fe-4S-S-AdoMet</note>
    </ligand>
</feature>
<dbReference type="InterPro" id="IPR002792">
    <property type="entry name" value="TRAM_dom"/>
</dbReference>
<evidence type="ECO:0000256" key="6">
    <source>
        <dbReference type="ARBA" id="ARBA00022723"/>
    </source>
</evidence>
<evidence type="ECO:0000256" key="4">
    <source>
        <dbReference type="ARBA" id="ARBA00022679"/>
    </source>
</evidence>
<comment type="subcellular location">
    <subcellularLocation>
        <location evidence="9">Cytoplasm</location>
    </subcellularLocation>
</comment>
<dbReference type="GO" id="GO:0035599">
    <property type="term" value="F:aspartic acid methylthiotransferase activity"/>
    <property type="evidence" value="ECO:0007669"/>
    <property type="project" value="TreeGrafter"/>
</dbReference>
<dbReference type="InterPro" id="IPR005840">
    <property type="entry name" value="Ribosomal_uS12_MeSTrfase_RimO"/>
</dbReference>
<dbReference type="InterPro" id="IPR038135">
    <property type="entry name" value="Methylthiotransferase_N_sf"/>
</dbReference>
<comment type="catalytic activity">
    <reaction evidence="9">
        <text>L-aspartate(89)-[ribosomal protein uS12]-hydrogen + (sulfur carrier)-SH + AH2 + 2 S-adenosyl-L-methionine = 3-methylsulfanyl-L-aspartate(89)-[ribosomal protein uS12]-hydrogen + (sulfur carrier)-H + 5'-deoxyadenosine + L-methionine + A + S-adenosyl-L-homocysteine + 2 H(+)</text>
        <dbReference type="Rhea" id="RHEA:37087"/>
        <dbReference type="Rhea" id="RHEA-COMP:10460"/>
        <dbReference type="Rhea" id="RHEA-COMP:10461"/>
        <dbReference type="Rhea" id="RHEA-COMP:14737"/>
        <dbReference type="Rhea" id="RHEA-COMP:14739"/>
        <dbReference type="ChEBI" id="CHEBI:13193"/>
        <dbReference type="ChEBI" id="CHEBI:15378"/>
        <dbReference type="ChEBI" id="CHEBI:17319"/>
        <dbReference type="ChEBI" id="CHEBI:17499"/>
        <dbReference type="ChEBI" id="CHEBI:29917"/>
        <dbReference type="ChEBI" id="CHEBI:29961"/>
        <dbReference type="ChEBI" id="CHEBI:57844"/>
        <dbReference type="ChEBI" id="CHEBI:57856"/>
        <dbReference type="ChEBI" id="CHEBI:59789"/>
        <dbReference type="ChEBI" id="CHEBI:64428"/>
        <dbReference type="ChEBI" id="CHEBI:73599"/>
        <dbReference type="EC" id="2.8.4.4"/>
    </reaction>
</comment>
<dbReference type="Pfam" id="PF18693">
    <property type="entry name" value="TRAM_2"/>
    <property type="match status" value="1"/>
</dbReference>
<dbReference type="InterPro" id="IPR058240">
    <property type="entry name" value="rSAM_sf"/>
</dbReference>
<feature type="region of interest" description="Disordered" evidence="10">
    <location>
        <begin position="231"/>
        <end position="274"/>
    </location>
</feature>
<comment type="function">
    <text evidence="9">Catalyzes the methylthiolation of an aspartic acid residue of ribosomal protein uS12.</text>
</comment>
<feature type="domain" description="Radical SAM core" evidence="12">
    <location>
        <begin position="298"/>
        <end position="530"/>
    </location>
</feature>
<dbReference type="SFLD" id="SFLDG01082">
    <property type="entry name" value="B12-binding_domain_containing"/>
    <property type="match status" value="1"/>
</dbReference>
<evidence type="ECO:0000313" key="14">
    <source>
        <dbReference type="Proteomes" id="UP000568106"/>
    </source>
</evidence>
<dbReference type="InterPro" id="IPR006638">
    <property type="entry name" value="Elp3/MiaA/NifB-like_rSAM"/>
</dbReference>
<evidence type="ECO:0000256" key="9">
    <source>
        <dbReference type="HAMAP-Rule" id="MF_01865"/>
    </source>
</evidence>
<dbReference type="PROSITE" id="PS51918">
    <property type="entry name" value="RADICAL_SAM"/>
    <property type="match status" value="1"/>
</dbReference>
<comment type="function">
    <text evidence="1">Catalyzes the methylthiolation of N6-(dimethylallyl)adenosine (i(6)A), leading to the formation of 2-methylthio-N6-(dimethylallyl)adenosine (ms(2)i(6)A) at position 37 in tRNAs that read codons beginning with uridine.</text>
</comment>
<dbReference type="SFLD" id="SFLDS00029">
    <property type="entry name" value="Radical_SAM"/>
    <property type="match status" value="1"/>
</dbReference>
<dbReference type="SFLD" id="SFLDG01061">
    <property type="entry name" value="methylthiotransferase"/>
    <property type="match status" value="1"/>
</dbReference>
<sequence length="605" mass="66649">MLNYKTVTNLATIEAEPLQAAAPRPKVGFVSLGCPKNLVDSEVMMGLLHHNGAELTPRAEDAEIIVINTCSFIDSAKQESVNTILEMVQHKQQNGGKAQRIVVAGCLVERYRDEIQKNIPEVDAVVGTGELEAILAAAGLTPSGHAQANSPFNILPQGTPEATIHTHAIGMSQTDGEVAQLEATSMQQAGQNLIDRAPSAVSQHSRPLADPEHDREIAPQLRIVQSLAETGTTHGDEPLNHTGDHIAHLPVGIDPGNTSRPEGDLRQQQGRFSRESWDGAAAALPEYLYNDATPRILTTPRASAYIKIAEGCDHPCSFCIIPQLRGKFRSRRMSSIIAEAENLIKQGVREITLIGQDTTCYGEDLGFTDGLATLLDALAVLPGLRWLRFLYTYPNKVTTRLLETMAKHDTISKYLDVPLQHASASVLKTMKRGGNAQIFLDLIAKARRIVPGIVIRTSFIVGFPGETDEDFNELAEFVKRAQIDWLGVFTYSDEEGAKAFDLPDETKVPNRTIQARRRKLMKLQQKISTKSKAEWVGREIDLLVEGESEETELLWEGRTSLHAPEIDGKVFINDFGPHETLVHGTFYRAEITESHDYDVVARILE</sequence>
<dbReference type="FunFam" id="3.80.30.20:FF:000001">
    <property type="entry name" value="tRNA-2-methylthio-N(6)-dimethylallyladenosine synthase 2"/>
    <property type="match status" value="1"/>
</dbReference>
<feature type="binding site" evidence="9">
    <location>
        <position position="319"/>
    </location>
    <ligand>
        <name>[4Fe-4S] cluster</name>
        <dbReference type="ChEBI" id="CHEBI:49883"/>
        <label>2</label>
        <note>4Fe-4S-S-AdoMet</note>
    </ligand>
</feature>
<proteinExistence type="inferred from homology"/>
<evidence type="ECO:0000256" key="7">
    <source>
        <dbReference type="ARBA" id="ARBA00023004"/>
    </source>
</evidence>
<dbReference type="GO" id="GO:0103039">
    <property type="term" value="F:protein methylthiotransferase activity"/>
    <property type="evidence" value="ECO:0007669"/>
    <property type="project" value="UniProtKB-EC"/>
</dbReference>
<keyword evidence="13" id="KW-0689">Ribosomal protein</keyword>
<feature type="binding site" evidence="9">
    <location>
        <position position="34"/>
    </location>
    <ligand>
        <name>[4Fe-4S] cluster</name>
        <dbReference type="ChEBI" id="CHEBI:49883"/>
        <label>1</label>
    </ligand>
</feature>
<dbReference type="SUPFAM" id="SSF102114">
    <property type="entry name" value="Radical SAM enzymes"/>
    <property type="match status" value="1"/>
</dbReference>
<dbReference type="GO" id="GO:0046872">
    <property type="term" value="F:metal ion binding"/>
    <property type="evidence" value="ECO:0007669"/>
    <property type="project" value="UniProtKB-KW"/>
</dbReference>
<evidence type="ECO:0000256" key="8">
    <source>
        <dbReference type="ARBA" id="ARBA00023014"/>
    </source>
</evidence>
<keyword evidence="4 9" id="KW-0808">Transferase</keyword>
<accession>A0A7W8MTB9</accession>
<dbReference type="PROSITE" id="PS51449">
    <property type="entry name" value="MTTASE_N"/>
    <property type="match status" value="1"/>
</dbReference>
<dbReference type="PANTHER" id="PTHR43837">
    <property type="entry name" value="RIBOSOMAL PROTEIN S12 METHYLTHIOTRANSFERASE RIMO"/>
    <property type="match status" value="1"/>
</dbReference>
<feature type="compositionally biased region" description="Polar residues" evidence="10">
    <location>
        <begin position="256"/>
        <end position="271"/>
    </location>
</feature>
<dbReference type="Gene3D" id="3.80.30.20">
    <property type="entry name" value="tm_1862 like domain"/>
    <property type="match status" value="1"/>
</dbReference>
<dbReference type="GO" id="GO:0005840">
    <property type="term" value="C:ribosome"/>
    <property type="evidence" value="ECO:0007669"/>
    <property type="project" value="UniProtKB-KW"/>
</dbReference>
<dbReference type="Pfam" id="PF04055">
    <property type="entry name" value="Radical_SAM"/>
    <property type="match status" value="1"/>
</dbReference>
<keyword evidence="8 9" id="KW-0411">Iron-sulfur</keyword>
<keyword evidence="7 9" id="KW-0408">Iron</keyword>
<dbReference type="Gene3D" id="3.40.50.12160">
    <property type="entry name" value="Methylthiotransferase, N-terminal domain"/>
    <property type="match status" value="1"/>
</dbReference>
<evidence type="ECO:0000256" key="2">
    <source>
        <dbReference type="ARBA" id="ARBA00022485"/>
    </source>
</evidence>
<dbReference type="NCBIfam" id="TIGR01125">
    <property type="entry name" value="30S ribosomal protein S12 methylthiotransferase RimO"/>
    <property type="match status" value="1"/>
</dbReference>
<dbReference type="EMBL" id="JACHDY010000003">
    <property type="protein sequence ID" value="MBB5318029.1"/>
    <property type="molecule type" value="Genomic_DNA"/>
</dbReference>
<organism evidence="13 14">
    <name type="scientific">Tunturiibacter empetritectus</name>
    <dbReference type="NCBI Taxonomy" id="3069691"/>
    <lineage>
        <taxon>Bacteria</taxon>
        <taxon>Pseudomonadati</taxon>
        <taxon>Acidobacteriota</taxon>
        <taxon>Terriglobia</taxon>
        <taxon>Terriglobales</taxon>
        <taxon>Acidobacteriaceae</taxon>
        <taxon>Tunturiibacter</taxon>
    </lineage>
</organism>
<dbReference type="InterPro" id="IPR023404">
    <property type="entry name" value="rSAM_horseshoe"/>
</dbReference>
<dbReference type="CDD" id="cd01335">
    <property type="entry name" value="Radical_SAM"/>
    <property type="match status" value="1"/>
</dbReference>
<name>A0A7W8MTB9_9BACT</name>
<dbReference type="InterPro" id="IPR007197">
    <property type="entry name" value="rSAM"/>
</dbReference>
<keyword evidence="2 9" id="KW-0004">4Fe-4S</keyword>
<dbReference type="InterPro" id="IPR005839">
    <property type="entry name" value="Methylthiotransferase"/>
</dbReference>
<dbReference type="SMART" id="SM00729">
    <property type="entry name" value="Elp3"/>
    <property type="match status" value="1"/>
</dbReference>
<evidence type="ECO:0000256" key="3">
    <source>
        <dbReference type="ARBA" id="ARBA00022490"/>
    </source>
</evidence>
<feature type="binding site" evidence="9">
    <location>
        <position position="106"/>
    </location>
    <ligand>
        <name>[4Fe-4S] cluster</name>
        <dbReference type="ChEBI" id="CHEBI:49883"/>
        <label>1</label>
    </ligand>
</feature>
<dbReference type="GO" id="GO:0006400">
    <property type="term" value="P:tRNA modification"/>
    <property type="evidence" value="ECO:0007669"/>
    <property type="project" value="InterPro"/>
</dbReference>
<dbReference type="NCBIfam" id="TIGR00089">
    <property type="entry name" value="MiaB/RimO family radical SAM methylthiotransferase"/>
    <property type="match status" value="1"/>
</dbReference>
<dbReference type="Gene3D" id="2.40.50.140">
    <property type="entry name" value="Nucleic acid-binding proteins"/>
    <property type="match status" value="1"/>
</dbReference>
<feature type="compositionally biased region" description="Basic and acidic residues" evidence="10">
    <location>
        <begin position="234"/>
        <end position="247"/>
    </location>
</feature>
<keyword evidence="3 9" id="KW-0963">Cytoplasm</keyword>
<reference evidence="13" key="1">
    <citation type="submission" date="2020-08" db="EMBL/GenBank/DDBJ databases">
        <title>Genomic Encyclopedia of Type Strains, Phase IV (KMG-V): Genome sequencing to study the core and pangenomes of soil and plant-associated prokaryotes.</title>
        <authorList>
            <person name="Whitman W."/>
        </authorList>
    </citation>
    <scope>NUCLEOTIDE SEQUENCE [LARGE SCALE GENOMIC DNA]</scope>
    <source>
        <strain evidence="13">M8UP27</strain>
    </source>
</reference>
<keyword evidence="5 9" id="KW-0949">S-adenosyl-L-methionine</keyword>